<reference evidence="3 4" key="1">
    <citation type="submission" date="2018-08" db="EMBL/GenBank/DDBJ databases">
        <title>Salinimonas sediminis sp. nov., a piezophilic bacterium isolated from a deep-sea sediment sample from the New Britain Trench.</title>
        <authorList>
            <person name="Cao J."/>
        </authorList>
    </citation>
    <scope>NUCLEOTIDE SEQUENCE [LARGE SCALE GENOMIC DNA]</scope>
    <source>
        <strain evidence="3 4">N102</strain>
    </source>
</reference>
<dbReference type="PANTHER" id="PTHR22916:SF3">
    <property type="entry name" value="UDP-GLCNAC:BETAGAL BETA-1,3-N-ACETYLGLUCOSAMINYLTRANSFERASE-LIKE PROTEIN 1"/>
    <property type="match status" value="1"/>
</dbReference>
<dbReference type="OrthoDB" id="9801954at2"/>
<name>A0A346NS88_9ALTE</name>
<evidence type="ECO:0000313" key="4">
    <source>
        <dbReference type="Proteomes" id="UP000262073"/>
    </source>
</evidence>
<evidence type="ECO:0000259" key="2">
    <source>
        <dbReference type="Pfam" id="PF00535"/>
    </source>
</evidence>
<dbReference type="KEGG" id="salm:D0Y50_04235"/>
<keyword evidence="1" id="KW-0472">Membrane</keyword>
<dbReference type="SUPFAM" id="SSF53448">
    <property type="entry name" value="Nucleotide-diphospho-sugar transferases"/>
    <property type="match status" value="1"/>
</dbReference>
<keyword evidence="1" id="KW-1133">Transmembrane helix</keyword>
<keyword evidence="3" id="KW-0808">Transferase</keyword>
<proteinExistence type="predicted"/>
<sequence>MSTYHNDNEQWLAQAIDSVLTQTFTDFQFLIIVDGPVPASTTSLLLTYAKQDSRIIVAQNNTNLGLAASMNQAIAWMRESDEFRYFVRMDADDICLPQRLEKQQHFFATHSKVSVLGTALTEIDEQGNKVGSRVMPASHSVIVRMLPRRCTLNHPTVMIRREVFDAGFRYDNELMNTQDYFLWIELAAAGFEFRNLRERLLEFRRVNDFYKRRGLVKSLNEFKARFSAMRKLQRYTPFNVIYACIVLLLRLMPAPVVKWAYKLDRVLLEKIGKH</sequence>
<evidence type="ECO:0000256" key="1">
    <source>
        <dbReference type="SAM" id="Phobius"/>
    </source>
</evidence>
<dbReference type="EMBL" id="CP031769">
    <property type="protein sequence ID" value="AXR08395.1"/>
    <property type="molecule type" value="Genomic_DNA"/>
</dbReference>
<dbReference type="GO" id="GO:0016758">
    <property type="term" value="F:hexosyltransferase activity"/>
    <property type="evidence" value="ECO:0007669"/>
    <property type="project" value="UniProtKB-ARBA"/>
</dbReference>
<keyword evidence="1" id="KW-0812">Transmembrane</keyword>
<gene>
    <name evidence="3" type="ORF">D0Y50_04235</name>
</gene>
<protein>
    <submittedName>
        <fullName evidence="3">Glycosyltransferase</fullName>
    </submittedName>
</protein>
<dbReference type="Pfam" id="PF00535">
    <property type="entry name" value="Glycos_transf_2"/>
    <property type="match status" value="1"/>
</dbReference>
<feature type="transmembrane region" description="Helical" evidence="1">
    <location>
        <begin position="240"/>
        <end position="261"/>
    </location>
</feature>
<accession>A0A346NS88</accession>
<feature type="domain" description="Glycosyltransferase 2-like" evidence="2">
    <location>
        <begin position="4"/>
        <end position="165"/>
    </location>
</feature>
<dbReference type="InterPro" id="IPR001173">
    <property type="entry name" value="Glyco_trans_2-like"/>
</dbReference>
<dbReference type="PANTHER" id="PTHR22916">
    <property type="entry name" value="GLYCOSYLTRANSFERASE"/>
    <property type="match status" value="1"/>
</dbReference>
<dbReference type="Gene3D" id="3.90.550.10">
    <property type="entry name" value="Spore Coat Polysaccharide Biosynthesis Protein SpsA, Chain A"/>
    <property type="match status" value="1"/>
</dbReference>
<dbReference type="AlphaFoldDB" id="A0A346NS88"/>
<evidence type="ECO:0000313" key="3">
    <source>
        <dbReference type="EMBL" id="AXR08395.1"/>
    </source>
</evidence>
<dbReference type="Proteomes" id="UP000262073">
    <property type="component" value="Chromosome"/>
</dbReference>
<organism evidence="3 4">
    <name type="scientific">Salinimonas sediminis</name>
    <dbReference type="NCBI Taxonomy" id="2303538"/>
    <lineage>
        <taxon>Bacteria</taxon>
        <taxon>Pseudomonadati</taxon>
        <taxon>Pseudomonadota</taxon>
        <taxon>Gammaproteobacteria</taxon>
        <taxon>Alteromonadales</taxon>
        <taxon>Alteromonadaceae</taxon>
        <taxon>Alteromonas/Salinimonas group</taxon>
        <taxon>Salinimonas</taxon>
    </lineage>
</organism>
<dbReference type="InterPro" id="IPR029044">
    <property type="entry name" value="Nucleotide-diphossugar_trans"/>
</dbReference>
<keyword evidence="4" id="KW-1185">Reference proteome</keyword>